<protein>
    <submittedName>
        <fullName evidence="1">Uncharacterized protein</fullName>
    </submittedName>
</protein>
<sequence>MFKSIARQAARQTRAQAPLASVLRRNVHAPAPFDWKDPLGASNLYTEDELAIAETAESYCQERMLPRVLEAYRNEDYDKKILEEMGELGLLGATIQGYDCAGVSSVASGLITRAVERVDSGYRSGMSVQSSLVMGGIEEHGTEEQKQKFLPGMARGKILGCFGLTEPNHGSDPGSMESVAKPHPTKKGYYSLSGAKTWITNSPISDVFLVWAKLQETGKIRGFLVERDQCPPGTLETPALKNKNGLRASITGMIMMDGVPVAESMMFPEVEGLRGPFSCLNSARYGIAWGTIGALEDCIARAREYALERKQFKGNPIAKYQLVQKKLSDAVTDAAYGILAAYQVGRLKDEGKAAPEMISMIKRQNCDRALINARHLQEIFGGNAVSDEYHIGRHVANLFVTQTYEGQSDIHSLILGRAITGVQAFC</sequence>
<proteinExistence type="predicted"/>
<accession>A0ACC3SB68</accession>
<evidence type="ECO:0000313" key="1">
    <source>
        <dbReference type="EMBL" id="KAK8206632.1"/>
    </source>
</evidence>
<comment type="caution">
    <text evidence="1">The sequence shown here is derived from an EMBL/GenBank/DDBJ whole genome shotgun (WGS) entry which is preliminary data.</text>
</comment>
<keyword evidence="2" id="KW-1185">Reference proteome</keyword>
<organism evidence="1 2">
    <name type="scientific">Zalaria obscura</name>
    <dbReference type="NCBI Taxonomy" id="2024903"/>
    <lineage>
        <taxon>Eukaryota</taxon>
        <taxon>Fungi</taxon>
        <taxon>Dikarya</taxon>
        <taxon>Ascomycota</taxon>
        <taxon>Pezizomycotina</taxon>
        <taxon>Dothideomycetes</taxon>
        <taxon>Dothideomycetidae</taxon>
        <taxon>Dothideales</taxon>
        <taxon>Zalariaceae</taxon>
        <taxon>Zalaria</taxon>
    </lineage>
</organism>
<evidence type="ECO:0000313" key="2">
    <source>
        <dbReference type="Proteomes" id="UP001320706"/>
    </source>
</evidence>
<name>A0ACC3SB68_9PEZI</name>
<dbReference type="Proteomes" id="UP001320706">
    <property type="component" value="Unassembled WGS sequence"/>
</dbReference>
<reference evidence="1" key="1">
    <citation type="submission" date="2024-02" db="EMBL/GenBank/DDBJ databases">
        <title>Metagenome Assembled Genome of Zalaria obscura JY119.</title>
        <authorList>
            <person name="Vighnesh L."/>
            <person name="Jagadeeshwari U."/>
            <person name="Venkata Ramana C."/>
            <person name="Sasikala C."/>
        </authorList>
    </citation>
    <scope>NUCLEOTIDE SEQUENCE</scope>
    <source>
        <strain evidence="1">JY119</strain>
    </source>
</reference>
<gene>
    <name evidence="1" type="ORF">M8818_004466</name>
</gene>
<dbReference type="EMBL" id="JAMKPW020000022">
    <property type="protein sequence ID" value="KAK8206632.1"/>
    <property type="molecule type" value="Genomic_DNA"/>
</dbReference>